<dbReference type="InterPro" id="IPR021307">
    <property type="entry name" value="DUF2884"/>
</dbReference>
<feature type="signal peptide" evidence="1">
    <location>
        <begin position="1"/>
        <end position="19"/>
    </location>
</feature>
<proteinExistence type="predicted"/>
<keyword evidence="1" id="KW-0732">Signal</keyword>
<evidence type="ECO:0000313" key="2">
    <source>
        <dbReference type="EMBL" id="MFC4821070.1"/>
    </source>
</evidence>
<comment type="caution">
    <text evidence="2">The sequence shown here is derived from an EMBL/GenBank/DDBJ whole genome shotgun (WGS) entry which is preliminary data.</text>
</comment>
<accession>A0ABV9QVK8</accession>
<gene>
    <name evidence="2" type="ORF">ACFO6Q_12095</name>
</gene>
<sequence>MRSLPWLLVFCLCSAAVRAQDLAGTCRASSSYDLTVQRDRLVFDRAAPAPRRIELRNGRVDVDGASLRANAEQIDRLALFEHDLRALVPKAKAVARDGVDLAVQALRAEAAGLHLGADTRQRLDAVLAARAAELRQRIDASDSTRDWQGEAFERWSENVAAELVPLVAADLGTQALSAAAAGDLDAAAALRDRAAGVAGDLRPRLERRMQALRPRIQALCPSVRHLYELQRGVRGANGRPLDLIEIEAAR</sequence>
<dbReference type="Pfam" id="PF11101">
    <property type="entry name" value="DUF2884"/>
    <property type="match status" value="1"/>
</dbReference>
<name>A0ABV9QVK8_9GAMM</name>
<evidence type="ECO:0000313" key="3">
    <source>
        <dbReference type="Proteomes" id="UP001595886"/>
    </source>
</evidence>
<protein>
    <submittedName>
        <fullName evidence="2">DUF2884 family protein</fullName>
    </submittedName>
</protein>
<keyword evidence="3" id="KW-1185">Reference proteome</keyword>
<organism evidence="2 3">
    <name type="scientific">Dokdonella ginsengisoli</name>
    <dbReference type="NCBI Taxonomy" id="363846"/>
    <lineage>
        <taxon>Bacteria</taxon>
        <taxon>Pseudomonadati</taxon>
        <taxon>Pseudomonadota</taxon>
        <taxon>Gammaproteobacteria</taxon>
        <taxon>Lysobacterales</taxon>
        <taxon>Rhodanobacteraceae</taxon>
        <taxon>Dokdonella</taxon>
    </lineage>
</organism>
<reference evidence="3" key="1">
    <citation type="journal article" date="2019" name="Int. J. Syst. Evol. Microbiol.">
        <title>The Global Catalogue of Microorganisms (GCM) 10K type strain sequencing project: providing services to taxonomists for standard genome sequencing and annotation.</title>
        <authorList>
            <consortium name="The Broad Institute Genomics Platform"/>
            <consortium name="The Broad Institute Genome Sequencing Center for Infectious Disease"/>
            <person name="Wu L."/>
            <person name="Ma J."/>
        </authorList>
    </citation>
    <scope>NUCLEOTIDE SEQUENCE [LARGE SCALE GENOMIC DNA]</scope>
    <source>
        <strain evidence="3">CCUG 30340</strain>
    </source>
</reference>
<dbReference type="EMBL" id="JBHSHD010000008">
    <property type="protein sequence ID" value="MFC4821070.1"/>
    <property type="molecule type" value="Genomic_DNA"/>
</dbReference>
<feature type="chain" id="PRO_5046713575" evidence="1">
    <location>
        <begin position="20"/>
        <end position="250"/>
    </location>
</feature>
<dbReference type="Proteomes" id="UP001595886">
    <property type="component" value="Unassembled WGS sequence"/>
</dbReference>
<evidence type="ECO:0000256" key="1">
    <source>
        <dbReference type="SAM" id="SignalP"/>
    </source>
</evidence>
<dbReference type="RefSeq" id="WP_380021347.1">
    <property type="nucleotide sequence ID" value="NZ_JBHSHD010000008.1"/>
</dbReference>